<keyword evidence="1" id="KW-0732">Signal</keyword>
<accession>A0A2K1PX69</accession>
<dbReference type="RefSeq" id="WP_103075090.1">
    <property type="nucleotide sequence ID" value="NZ_NPZB01000002.1"/>
</dbReference>
<keyword evidence="3" id="KW-1185">Reference proteome</keyword>
<proteinExistence type="predicted"/>
<reference evidence="2 3" key="1">
    <citation type="submission" date="2017-08" db="EMBL/GenBank/DDBJ databases">
        <title>Lysobacter sylvestris genome.</title>
        <authorList>
            <person name="Zhang D.-C."/>
            <person name="Albuquerque L."/>
            <person name="Franca L."/>
            <person name="Froufe H.J.C."/>
            <person name="Barroso C."/>
            <person name="Egas C."/>
            <person name="Da Costa M."/>
            <person name="Margesin R."/>
        </authorList>
    </citation>
    <scope>NUCLEOTIDE SEQUENCE [LARGE SCALE GENOMIC DNA]</scope>
    <source>
        <strain evidence="2 3">AM20-91</strain>
    </source>
</reference>
<gene>
    <name evidence="2" type="ORF">Lysil_1545</name>
</gene>
<evidence type="ECO:0000313" key="2">
    <source>
        <dbReference type="EMBL" id="PNS07369.1"/>
    </source>
</evidence>
<evidence type="ECO:0000313" key="3">
    <source>
        <dbReference type="Proteomes" id="UP000236220"/>
    </source>
</evidence>
<dbReference type="SUPFAM" id="SSF81901">
    <property type="entry name" value="HCP-like"/>
    <property type="match status" value="1"/>
</dbReference>
<protein>
    <recommendedName>
        <fullName evidence="4">Sel1 repeat</fullName>
    </recommendedName>
</protein>
<organism evidence="2 3">
    <name type="scientific">Solilutibacter silvestris</name>
    <dbReference type="NCBI Taxonomy" id="1645665"/>
    <lineage>
        <taxon>Bacteria</taxon>
        <taxon>Pseudomonadati</taxon>
        <taxon>Pseudomonadota</taxon>
        <taxon>Gammaproteobacteria</taxon>
        <taxon>Lysobacterales</taxon>
        <taxon>Lysobacteraceae</taxon>
        <taxon>Solilutibacter</taxon>
    </lineage>
</organism>
<dbReference type="Gene3D" id="1.25.40.10">
    <property type="entry name" value="Tetratricopeptide repeat domain"/>
    <property type="match status" value="1"/>
</dbReference>
<name>A0A2K1PX69_9GAMM</name>
<dbReference type="SMART" id="SM00671">
    <property type="entry name" value="SEL1"/>
    <property type="match status" value="2"/>
</dbReference>
<evidence type="ECO:0008006" key="4">
    <source>
        <dbReference type="Google" id="ProtNLM"/>
    </source>
</evidence>
<dbReference type="Proteomes" id="UP000236220">
    <property type="component" value="Unassembled WGS sequence"/>
</dbReference>
<comment type="caution">
    <text evidence="2">The sequence shown here is derived from an EMBL/GenBank/DDBJ whole genome shotgun (WGS) entry which is preliminary data.</text>
</comment>
<dbReference type="EMBL" id="NPZB01000002">
    <property type="protein sequence ID" value="PNS07369.1"/>
    <property type="molecule type" value="Genomic_DNA"/>
</dbReference>
<dbReference type="InterPro" id="IPR011990">
    <property type="entry name" value="TPR-like_helical_dom_sf"/>
</dbReference>
<dbReference type="InterPro" id="IPR006597">
    <property type="entry name" value="Sel1-like"/>
</dbReference>
<dbReference type="AlphaFoldDB" id="A0A2K1PX69"/>
<sequence>MKAMLRITLASLLVTAAPVALAQVAGKAPEQAWSWFLSNASSEDVSDLYSALGDSGYVRSRVTTETCAKGEAGLKRAAVKVPVSLALHRALQLCAEARGDKVAADAEVAAFAALWKYAGQQAGSGAWRRPLRIVVLNDAYAALDAMGLEFNHEFYEGVRAHGDFPIQIVARDPERKVERHFSFDYVVAQAVIDRKNPNAGTAAHLNGTASEFVDAYNKAGELSARDVKAVNVALEKEALAERVAALRPLASEGGLLSLGTWEIVCGLKPYAGCADGLIDALLSLAEKKQGFAMVMLATAYRNGIGIARDEKAANLLLDAADDQWWQRGASVEAARFEATLHPDGGTNGFDERLARAAMAGNPEAGPLRIALSFEGTHGHKIDAAGIAELSKPENNAKGNGDRLIAMNLRTHRDNADAMAWEDKAAAAGDGESSRRVAERWLDAHPGQQADAATLDLLKRGAYAGDHVAMQLLAIQALLGKRWRDAELQLLPAMAEGDVASTYMLLNLWQQGYKGLYGTPELARQVYDALAVAPEGARARRELAMMTVDGRAGIAKDGAKARAMIDRDVRAGDAESQTMYATWLLYGIGGAKDVAEGRRWMEKAVATKSRIALIQYGSWLVQQSDARADHVHGIQLLQEADAGGSALARNNLAWAHCTSRFADLRDAGKGLQVSKRMQEIDKPLEPGTLDTVAACYAAAGQFDEATRLQELVVSQTQALLARGATNSETINRMTERLTLFRKHQAYIEPAGAP</sequence>
<feature type="signal peptide" evidence="1">
    <location>
        <begin position="1"/>
        <end position="22"/>
    </location>
</feature>
<evidence type="ECO:0000256" key="1">
    <source>
        <dbReference type="SAM" id="SignalP"/>
    </source>
</evidence>
<feature type="chain" id="PRO_5014428707" description="Sel1 repeat" evidence="1">
    <location>
        <begin position="23"/>
        <end position="752"/>
    </location>
</feature>